<name>A0A550CUB6_9AGAR</name>
<accession>A0A550CUB6</accession>
<dbReference type="AlphaFoldDB" id="A0A550CUB6"/>
<evidence type="ECO:0000313" key="2">
    <source>
        <dbReference type="Proteomes" id="UP000320762"/>
    </source>
</evidence>
<proteinExistence type="predicted"/>
<dbReference type="EMBL" id="VDMD01000002">
    <property type="protein sequence ID" value="TRM68375.1"/>
    <property type="molecule type" value="Genomic_DNA"/>
</dbReference>
<keyword evidence="2" id="KW-1185">Reference proteome</keyword>
<dbReference type="Pfam" id="PF26163">
    <property type="entry name" value="mS26"/>
    <property type="match status" value="1"/>
</dbReference>
<gene>
    <name evidence="1" type="ORF">BD626DRAFT_481523</name>
</gene>
<sequence length="184" mass="20333">MSALLASCSRTPACSMTSRLLRRSMSSAVSSSSTGAPPKVASHASLPDAKMRALISLYHQAGSFITEENLVERIDEAFAYKNLSSQIYNHHYQITMDDLKKVVAREKQSPRLTSVSGMMRGSSRDADVGQAFSDALDRRDVKMIEALYGVDRSDGQRFLPGLDAVRDDIERLEAEISEDEQRSL</sequence>
<comment type="caution">
    <text evidence="1">The sequence shown here is derived from an EMBL/GenBank/DDBJ whole genome shotgun (WGS) entry which is preliminary data.</text>
</comment>
<organism evidence="1 2">
    <name type="scientific">Schizophyllum amplum</name>
    <dbReference type="NCBI Taxonomy" id="97359"/>
    <lineage>
        <taxon>Eukaryota</taxon>
        <taxon>Fungi</taxon>
        <taxon>Dikarya</taxon>
        <taxon>Basidiomycota</taxon>
        <taxon>Agaricomycotina</taxon>
        <taxon>Agaricomycetes</taxon>
        <taxon>Agaricomycetidae</taxon>
        <taxon>Agaricales</taxon>
        <taxon>Schizophyllaceae</taxon>
        <taxon>Schizophyllum</taxon>
    </lineage>
</organism>
<evidence type="ECO:0000313" key="1">
    <source>
        <dbReference type="EMBL" id="TRM68375.1"/>
    </source>
</evidence>
<dbReference type="Proteomes" id="UP000320762">
    <property type="component" value="Unassembled WGS sequence"/>
</dbReference>
<reference evidence="1 2" key="1">
    <citation type="journal article" date="2019" name="New Phytol.">
        <title>Comparative genomics reveals unique wood-decay strategies and fruiting body development in the Schizophyllaceae.</title>
        <authorList>
            <person name="Almasi E."/>
            <person name="Sahu N."/>
            <person name="Krizsan K."/>
            <person name="Balint B."/>
            <person name="Kovacs G.M."/>
            <person name="Kiss B."/>
            <person name="Cseklye J."/>
            <person name="Drula E."/>
            <person name="Henrissat B."/>
            <person name="Nagy I."/>
            <person name="Chovatia M."/>
            <person name="Adam C."/>
            <person name="LaButti K."/>
            <person name="Lipzen A."/>
            <person name="Riley R."/>
            <person name="Grigoriev I.V."/>
            <person name="Nagy L.G."/>
        </authorList>
    </citation>
    <scope>NUCLEOTIDE SEQUENCE [LARGE SCALE GENOMIC DNA]</scope>
    <source>
        <strain evidence="1 2">NL-1724</strain>
    </source>
</reference>
<protein>
    <submittedName>
        <fullName evidence="1">Uncharacterized protein</fullName>
    </submittedName>
</protein>
<dbReference type="OrthoDB" id="5597211at2759"/>
<dbReference type="InterPro" id="IPR058940">
    <property type="entry name" value="mS26_fungi"/>
</dbReference>